<dbReference type="AlphaFoldDB" id="A0A811PYY0"/>
<dbReference type="PANTHER" id="PTHR33644">
    <property type="entry name" value="U-BOX DOMAIN-CONTAINING PROTEIN 62-RELATED"/>
    <property type="match status" value="1"/>
</dbReference>
<feature type="domain" description="PUB 62/63 C-terminal" evidence="1">
    <location>
        <begin position="425"/>
        <end position="483"/>
    </location>
</feature>
<dbReference type="Gene3D" id="3.30.70.20">
    <property type="match status" value="1"/>
</dbReference>
<dbReference type="Gene3D" id="2.60.120.330">
    <property type="entry name" value="B-lactam Antibiotic, Isopenicillin N Synthase, Chain"/>
    <property type="match status" value="1"/>
</dbReference>
<dbReference type="SUPFAM" id="SSF51197">
    <property type="entry name" value="Clavaminate synthase-like"/>
    <property type="match status" value="1"/>
</dbReference>
<dbReference type="Proteomes" id="UP000604825">
    <property type="component" value="Unassembled WGS sequence"/>
</dbReference>
<accession>A0A811PYY0</accession>
<evidence type="ECO:0000313" key="2">
    <source>
        <dbReference type="EMBL" id="CAD6248800.1"/>
    </source>
</evidence>
<dbReference type="Gene3D" id="3.60.15.10">
    <property type="entry name" value="Ribonuclease Z/Hydroxyacylglutathione hydrolase-like"/>
    <property type="match status" value="1"/>
</dbReference>
<dbReference type="OrthoDB" id="511285at2759"/>
<dbReference type="EMBL" id="CAJGYO010000008">
    <property type="protein sequence ID" value="CAD6248800.1"/>
    <property type="molecule type" value="Genomic_DNA"/>
</dbReference>
<sequence length="781" mass="86272">MSTFPPPPPAAARSPLTRVRLDDLAPFDGASTPAYARAVHAVAASLTRHGAAAVELPAADAAVVRCALESARGFFRVRPGLYVYRAGRALDDGELSPTCMADAFRCLGKAARAALCAIARNLRLRSDAFSHLLDDNPLPLDEVSASELMVSFSHGHPQSSQAPMVGLRSSMAEVDRGFVTLVASDHPGIEVCNPNGHWYPADAGSSPDVLLLLTGRALSHVTAGLQLNSQYRITNNGNRASLMFRLMPRANAILDCSPISAAGHCIPQIHRPISASQFMDDLRAEENVYHHLEAPPESQGNFVNEPSLRSVLSDPLSGAFLEDAMVLSCGHSFGGLMLKKVLEMARCSICNGEVDEASLFPNLALRAVATVVKMEDDRRLFHNAALRKRRKEVTEHMDAQRRNGSSKDSIELGLDAESPRAFKGVQYPFVAGERVVIMGNKRTPDKFVGKEAVVTSQCLNGWYLVKAVDSGESIRLQYRSLRKAGELKEADGVVFYDRVFVPLPQVLVEAAYKSTTLISAVLDRRRRPQNVAGDFFVDQRCIDCQTCRWMAPEVFKRVDGKAAVATQPSTEEERTKALQGHCSPVQHPQFTEKPPKDILQVQNMFPLPIDDKLLPTIQVQETSSTNESKLRLKCFGMDDTILKTHLGQHRTCPRYTQKLANNIEKLGGARYMFLTHIDDVADHRKWAERLKCERIIHSEDVAEASADVEWKLDGNGPWNIGTDFELIHTPGHPMSLQLESIRKLLEVEFEWLLPGHGYRIKYKDVQAKNAAMETLIANYTS</sequence>
<dbReference type="PANTHER" id="PTHR33644:SF3">
    <property type="entry name" value="RING_U-BOX SUPERFAMILY PROTEIN"/>
    <property type="match status" value="1"/>
</dbReference>
<proteinExistence type="predicted"/>
<comment type="caution">
    <text evidence="2">The sequence shown here is derived from an EMBL/GenBank/DDBJ whole genome shotgun (WGS) entry which is preliminary data.</text>
</comment>
<organism evidence="2 3">
    <name type="scientific">Miscanthus lutarioriparius</name>
    <dbReference type="NCBI Taxonomy" id="422564"/>
    <lineage>
        <taxon>Eukaryota</taxon>
        <taxon>Viridiplantae</taxon>
        <taxon>Streptophyta</taxon>
        <taxon>Embryophyta</taxon>
        <taxon>Tracheophyta</taxon>
        <taxon>Spermatophyta</taxon>
        <taxon>Magnoliopsida</taxon>
        <taxon>Liliopsida</taxon>
        <taxon>Poales</taxon>
        <taxon>Poaceae</taxon>
        <taxon>PACMAD clade</taxon>
        <taxon>Panicoideae</taxon>
        <taxon>Andropogonodae</taxon>
        <taxon>Andropogoneae</taxon>
        <taxon>Saccharinae</taxon>
        <taxon>Miscanthus</taxon>
    </lineage>
</organism>
<evidence type="ECO:0000313" key="3">
    <source>
        <dbReference type="Proteomes" id="UP000604825"/>
    </source>
</evidence>
<protein>
    <recommendedName>
        <fullName evidence="1">PUB 62/63 C-terminal domain-containing protein</fullName>
    </recommendedName>
</protein>
<dbReference type="InterPro" id="IPR013083">
    <property type="entry name" value="Znf_RING/FYVE/PHD"/>
</dbReference>
<gene>
    <name evidence="2" type="ORF">NCGR_LOCUS32687</name>
</gene>
<dbReference type="SUPFAM" id="SSF57850">
    <property type="entry name" value="RING/U-box"/>
    <property type="match status" value="1"/>
</dbReference>
<dbReference type="Gene3D" id="3.30.40.10">
    <property type="entry name" value="Zinc/RING finger domain, C3HC4 (zinc finger)"/>
    <property type="match status" value="1"/>
</dbReference>
<dbReference type="Pfam" id="PF23112">
    <property type="entry name" value="PUB62-63_C"/>
    <property type="match status" value="1"/>
</dbReference>
<dbReference type="InterPro" id="IPR027443">
    <property type="entry name" value="IPNS-like_sf"/>
</dbReference>
<evidence type="ECO:0000259" key="1">
    <source>
        <dbReference type="Pfam" id="PF23112"/>
    </source>
</evidence>
<keyword evidence="3" id="KW-1185">Reference proteome</keyword>
<dbReference type="SUPFAM" id="SSF56281">
    <property type="entry name" value="Metallo-hydrolase/oxidoreductase"/>
    <property type="match status" value="1"/>
</dbReference>
<name>A0A811PYY0_9POAL</name>
<dbReference type="InterPro" id="IPR057649">
    <property type="entry name" value="PUB62-63_C"/>
</dbReference>
<dbReference type="Pfam" id="PF13370">
    <property type="entry name" value="Fer4_13"/>
    <property type="match status" value="1"/>
</dbReference>
<dbReference type="InterPro" id="IPR036866">
    <property type="entry name" value="RibonucZ/Hydroxyglut_hydro"/>
</dbReference>
<reference evidence="2" key="1">
    <citation type="submission" date="2020-10" db="EMBL/GenBank/DDBJ databases">
        <authorList>
            <person name="Han B."/>
            <person name="Lu T."/>
            <person name="Zhao Q."/>
            <person name="Huang X."/>
            <person name="Zhao Y."/>
        </authorList>
    </citation>
    <scope>NUCLEOTIDE SEQUENCE</scope>
</reference>